<feature type="region of interest" description="Disordered" evidence="1">
    <location>
        <begin position="1"/>
        <end position="22"/>
    </location>
</feature>
<evidence type="ECO:0000256" key="1">
    <source>
        <dbReference type="SAM" id="MobiDB-lite"/>
    </source>
</evidence>
<dbReference type="Proteomes" id="UP000784294">
    <property type="component" value="Unassembled WGS sequence"/>
</dbReference>
<organism evidence="2 3">
    <name type="scientific">Protopolystoma xenopodis</name>
    <dbReference type="NCBI Taxonomy" id="117903"/>
    <lineage>
        <taxon>Eukaryota</taxon>
        <taxon>Metazoa</taxon>
        <taxon>Spiralia</taxon>
        <taxon>Lophotrochozoa</taxon>
        <taxon>Platyhelminthes</taxon>
        <taxon>Monogenea</taxon>
        <taxon>Polyopisthocotylea</taxon>
        <taxon>Polystomatidea</taxon>
        <taxon>Polystomatidae</taxon>
        <taxon>Protopolystoma</taxon>
    </lineage>
</organism>
<reference evidence="2" key="1">
    <citation type="submission" date="2018-11" db="EMBL/GenBank/DDBJ databases">
        <authorList>
            <consortium name="Pathogen Informatics"/>
        </authorList>
    </citation>
    <scope>NUCLEOTIDE SEQUENCE</scope>
</reference>
<accession>A0A448X7U1</accession>
<keyword evidence="3" id="KW-1185">Reference proteome</keyword>
<name>A0A448X7U1_9PLAT</name>
<sequence>MAEKRSNDSFEGKIFDQHPNRQLPVWPPQRLACHRGSTGALQRLDLELRLTLGCLYARLGPEGFLHCLLDGKLDYSDEVIATVPLYI</sequence>
<protein>
    <submittedName>
        <fullName evidence="2">Uncharacterized protein</fullName>
    </submittedName>
</protein>
<comment type="caution">
    <text evidence="2">The sequence shown here is derived from an EMBL/GenBank/DDBJ whole genome shotgun (WGS) entry which is preliminary data.</text>
</comment>
<evidence type="ECO:0000313" key="3">
    <source>
        <dbReference type="Proteomes" id="UP000784294"/>
    </source>
</evidence>
<proteinExistence type="predicted"/>
<feature type="compositionally biased region" description="Basic and acidic residues" evidence="1">
    <location>
        <begin position="1"/>
        <end position="19"/>
    </location>
</feature>
<gene>
    <name evidence="2" type="ORF">PXEA_LOCUS23762</name>
</gene>
<dbReference type="AlphaFoldDB" id="A0A448X7U1"/>
<evidence type="ECO:0000313" key="2">
    <source>
        <dbReference type="EMBL" id="VEL30322.1"/>
    </source>
</evidence>
<dbReference type="EMBL" id="CAAALY010111299">
    <property type="protein sequence ID" value="VEL30322.1"/>
    <property type="molecule type" value="Genomic_DNA"/>
</dbReference>